<sequence length="189" mass="23118">MEQAIEFVPLIDYADYEILSQHPFTVRRKDNHYVVQERHSPEGYLVLNLNHNYCQKHRLIAKQFIQNDDPENKKHVDHINRIRDDNRIENLRWVSVSENMRNTSSRNNVEYEFVDNIPDDAIVVNKYGEHTFENYFYYDNAFYFYNGIQYRKLYINENKRGHKYVCTRNIENKRVKIFYSKFKILYDVD</sequence>
<name>A0ABR2HVY5_9EUKA</name>
<evidence type="ECO:0000259" key="1">
    <source>
        <dbReference type="Pfam" id="PF13392"/>
    </source>
</evidence>
<proteinExistence type="predicted"/>
<protein>
    <recommendedName>
        <fullName evidence="1">HNH nuclease domain-containing protein</fullName>
    </recommendedName>
</protein>
<dbReference type="Gene3D" id="3.90.75.20">
    <property type="match status" value="1"/>
</dbReference>
<dbReference type="Pfam" id="PF13392">
    <property type="entry name" value="HNH_3"/>
    <property type="match status" value="1"/>
</dbReference>
<accession>A0ABR2HVY5</accession>
<organism evidence="2 3">
    <name type="scientific">Tritrichomonas musculus</name>
    <dbReference type="NCBI Taxonomy" id="1915356"/>
    <lineage>
        <taxon>Eukaryota</taxon>
        <taxon>Metamonada</taxon>
        <taxon>Parabasalia</taxon>
        <taxon>Tritrichomonadida</taxon>
        <taxon>Tritrichomonadidae</taxon>
        <taxon>Tritrichomonas</taxon>
    </lineage>
</organism>
<evidence type="ECO:0000313" key="3">
    <source>
        <dbReference type="Proteomes" id="UP001470230"/>
    </source>
</evidence>
<feature type="domain" description="HNH nuclease" evidence="1">
    <location>
        <begin position="55"/>
        <end position="101"/>
    </location>
</feature>
<keyword evidence="3" id="KW-1185">Reference proteome</keyword>
<dbReference type="Proteomes" id="UP001470230">
    <property type="component" value="Unassembled WGS sequence"/>
</dbReference>
<comment type="caution">
    <text evidence="2">The sequence shown here is derived from an EMBL/GenBank/DDBJ whole genome shotgun (WGS) entry which is preliminary data.</text>
</comment>
<dbReference type="SUPFAM" id="SSF54060">
    <property type="entry name" value="His-Me finger endonucleases"/>
    <property type="match status" value="1"/>
</dbReference>
<reference evidence="2 3" key="1">
    <citation type="submission" date="2024-04" db="EMBL/GenBank/DDBJ databases">
        <title>Tritrichomonas musculus Genome.</title>
        <authorList>
            <person name="Alves-Ferreira E."/>
            <person name="Grigg M."/>
            <person name="Lorenzi H."/>
            <person name="Galac M."/>
        </authorList>
    </citation>
    <scope>NUCLEOTIDE SEQUENCE [LARGE SCALE GENOMIC DNA]</scope>
    <source>
        <strain evidence="2 3">EAF2021</strain>
    </source>
</reference>
<dbReference type="InterPro" id="IPR044925">
    <property type="entry name" value="His-Me_finger_sf"/>
</dbReference>
<dbReference type="EMBL" id="JAPFFF010000021">
    <property type="protein sequence ID" value="KAK8853760.1"/>
    <property type="molecule type" value="Genomic_DNA"/>
</dbReference>
<evidence type="ECO:0000313" key="2">
    <source>
        <dbReference type="EMBL" id="KAK8853760.1"/>
    </source>
</evidence>
<dbReference type="InterPro" id="IPR003615">
    <property type="entry name" value="HNH_nuc"/>
</dbReference>
<gene>
    <name evidence="2" type="ORF">M9Y10_016303</name>
</gene>